<dbReference type="Pfam" id="PF00092">
    <property type="entry name" value="VWA"/>
    <property type="match status" value="1"/>
</dbReference>
<dbReference type="Pfam" id="PF00179">
    <property type="entry name" value="UQ_con"/>
    <property type="match status" value="1"/>
</dbReference>
<evidence type="ECO:0000259" key="2">
    <source>
        <dbReference type="PROSITE" id="PS50127"/>
    </source>
</evidence>
<dbReference type="PROSITE" id="PS50127">
    <property type="entry name" value="UBC_2"/>
    <property type="match status" value="1"/>
</dbReference>
<evidence type="ECO:0000313" key="4">
    <source>
        <dbReference type="EMBL" id="CAF1078389.1"/>
    </source>
</evidence>
<dbReference type="SMART" id="SM00212">
    <property type="entry name" value="UBCc"/>
    <property type="match status" value="1"/>
</dbReference>
<feature type="compositionally biased region" description="Basic and acidic residues" evidence="1">
    <location>
        <begin position="42"/>
        <end position="53"/>
    </location>
</feature>
<accession>A0A814WEX0</accession>
<name>A0A814WEX0_9BILA</name>
<keyword evidence="8" id="KW-1185">Reference proteome</keyword>
<dbReference type="InterPro" id="IPR000608">
    <property type="entry name" value="UBC"/>
</dbReference>
<dbReference type="EMBL" id="CAJNOK010009001">
    <property type="protein sequence ID" value="CAF1078389.1"/>
    <property type="molecule type" value="Genomic_DNA"/>
</dbReference>
<dbReference type="AlphaFoldDB" id="A0A814WEX0"/>
<feature type="compositionally biased region" description="Basic and acidic residues" evidence="1">
    <location>
        <begin position="107"/>
        <end position="116"/>
    </location>
</feature>
<dbReference type="CDD" id="cd00198">
    <property type="entry name" value="vWFA"/>
    <property type="match status" value="1"/>
</dbReference>
<dbReference type="EMBL" id="CAJNOQ010008559">
    <property type="protein sequence ID" value="CAF1200392.1"/>
    <property type="molecule type" value="Genomic_DNA"/>
</dbReference>
<dbReference type="Proteomes" id="UP000677228">
    <property type="component" value="Unassembled WGS sequence"/>
</dbReference>
<dbReference type="InterPro" id="IPR036465">
    <property type="entry name" value="vWFA_dom_sf"/>
</dbReference>
<evidence type="ECO:0008006" key="9">
    <source>
        <dbReference type="Google" id="ProtNLM"/>
    </source>
</evidence>
<comment type="caution">
    <text evidence="5">The sequence shown here is derived from an EMBL/GenBank/DDBJ whole genome shotgun (WGS) entry which is preliminary data.</text>
</comment>
<gene>
    <name evidence="5" type="ORF">GPM918_LOCUS23688</name>
    <name evidence="4" type="ORF">OVA965_LOCUS18240</name>
    <name evidence="7" type="ORF">SRO942_LOCUS23686</name>
    <name evidence="6" type="ORF">TMI583_LOCUS18254</name>
</gene>
<reference evidence="5" key="1">
    <citation type="submission" date="2021-02" db="EMBL/GenBank/DDBJ databases">
        <authorList>
            <person name="Nowell W R."/>
        </authorList>
    </citation>
    <scope>NUCLEOTIDE SEQUENCE</scope>
</reference>
<dbReference type="Proteomes" id="UP000681722">
    <property type="component" value="Unassembled WGS sequence"/>
</dbReference>
<protein>
    <recommendedName>
        <fullName evidence="9">UBC core domain-containing protein</fullName>
    </recommendedName>
</protein>
<dbReference type="PANTHER" id="PTHR24067">
    <property type="entry name" value="UBIQUITIN-CONJUGATING ENZYME E2"/>
    <property type="match status" value="1"/>
</dbReference>
<dbReference type="PROSITE" id="PS50234">
    <property type="entry name" value="VWFA"/>
    <property type="match status" value="1"/>
</dbReference>
<evidence type="ECO:0000259" key="3">
    <source>
        <dbReference type="PROSITE" id="PS50234"/>
    </source>
</evidence>
<dbReference type="InterPro" id="IPR002035">
    <property type="entry name" value="VWF_A"/>
</dbReference>
<dbReference type="InterPro" id="IPR050113">
    <property type="entry name" value="Ub_conjugating_enzyme"/>
</dbReference>
<evidence type="ECO:0000313" key="7">
    <source>
        <dbReference type="EMBL" id="CAF3964878.1"/>
    </source>
</evidence>
<dbReference type="SUPFAM" id="SSF54495">
    <property type="entry name" value="UBC-like"/>
    <property type="match status" value="1"/>
</dbReference>
<dbReference type="OrthoDB" id="269518at2759"/>
<dbReference type="EMBL" id="CAJOBC010008559">
    <property type="protein sequence ID" value="CAF3964878.1"/>
    <property type="molecule type" value="Genomic_DNA"/>
</dbReference>
<feature type="region of interest" description="Disordered" evidence="1">
    <location>
        <begin position="1"/>
        <end position="128"/>
    </location>
</feature>
<sequence>MLSNQVVELKNKMDPGSPFIKSSRRSVSNKQTPSDCFVPLQPKEDPPRLKIIDQPHGQRLPSVNNYDIFTTPRSDTNQLHYNPTLRQSNENRSTKVYSSPKTHPSKSCKDEEHAYDSDGLSSSEDNEVSDDDVLLTYGKIFLKGKGNPKPVPNLTQSMHSDFENNSSLTALEEPVKSSQTTTIKARHETVDSSTSLDNIKSLVVHIRTLFQRHCVKISKNTTMEDLINIIWCELQFDMERYAKDSHILLLFNHRLHIFVESDSNALVKDFLSLSPLSRSPTREATDFYVYGLPLQRASSMYKFDNDYISLFGNPDSWCPSNLIGYKQSERSQSILLSSLYTLRLYFRPETRELMAKQLAMEAQFFLELRKYLFPPAILALKHAIIGFMFWFEKALLIDALIQLLTRLCDPETVFPAEICDFIPLLICWLLEKCDPTVEKEDCFREVRLINAQKSQWSYFQNPVTTSKTKRQALLLEEFQEVSDYNDLQYHVDIRSLTLYLSRLTKTSLNSVCKCDDYVIYDPMLQDVPVLEPLERWTEIQIKELYKSIARTRDYRSFSIITRGDVTAHVKNQLVLLQKDRTVAILFSPKNVIRSDGRTAQDVDHFFEIFDPLQCTKDTSYLVVASDAFLDEEKQLPDPRLPTYFNDSFNIIKTNANFSLDDNITVPAYQITVILLDRSRSMSDYRIASSDKVRNCSHIDICKVMLGRLSDNILSADVVHAFGLIEFATKYKTVCPITRSRELFDKALTLDECSGDWTCMYDAIREAIRQIKTFADSPMRARKDCKKLIICLSDGINNSGDTTIQNLHDLTKRNSIVIDLISFVRDDQLKRQEEVAKARQFRTLCTDSGGYIYQNLHVLSDIELASIFEQEAAVWLSKRSKTSHGTIDKPERYIPPNFEESAIRQPSSNKNIQSSSRLRRILNEFQAMLSCSSENVTIFAVSDNIAFWKVILKGPVDTPYQGRFWMLYVEFHAHYPNCPPNVRFVTPIYHVNITGDGKICHQILGRCWCSLTKMSAIFENIFDLLKKPNFDDAISVEKAHLYRENPDDYRRQAEAHSKKYAKNDVKKLKCEYRLEDADGQMDESP</sequence>
<feature type="compositionally biased region" description="Polar residues" evidence="1">
    <location>
        <begin position="61"/>
        <end position="102"/>
    </location>
</feature>
<feature type="domain" description="UBC core" evidence="2">
    <location>
        <begin position="915"/>
        <end position="1061"/>
    </location>
</feature>
<dbReference type="InterPro" id="IPR016135">
    <property type="entry name" value="UBQ-conjugating_enzyme/RWD"/>
</dbReference>
<dbReference type="Proteomes" id="UP000682733">
    <property type="component" value="Unassembled WGS sequence"/>
</dbReference>
<evidence type="ECO:0000313" key="5">
    <source>
        <dbReference type="EMBL" id="CAF1200392.1"/>
    </source>
</evidence>
<feature type="compositionally biased region" description="Polar residues" evidence="1">
    <location>
        <begin position="25"/>
        <end position="34"/>
    </location>
</feature>
<feature type="domain" description="VWFA" evidence="3">
    <location>
        <begin position="670"/>
        <end position="866"/>
    </location>
</feature>
<proteinExistence type="predicted"/>
<evidence type="ECO:0000256" key="1">
    <source>
        <dbReference type="SAM" id="MobiDB-lite"/>
    </source>
</evidence>
<evidence type="ECO:0000313" key="8">
    <source>
        <dbReference type="Proteomes" id="UP000663829"/>
    </source>
</evidence>
<dbReference type="EMBL" id="CAJOBA010009019">
    <property type="protein sequence ID" value="CAF3841871.1"/>
    <property type="molecule type" value="Genomic_DNA"/>
</dbReference>
<dbReference type="Gene3D" id="3.40.50.410">
    <property type="entry name" value="von Willebrand factor, type A domain"/>
    <property type="match status" value="1"/>
</dbReference>
<dbReference type="Proteomes" id="UP000663829">
    <property type="component" value="Unassembled WGS sequence"/>
</dbReference>
<dbReference type="SUPFAM" id="SSF53300">
    <property type="entry name" value="vWA-like"/>
    <property type="match status" value="1"/>
</dbReference>
<evidence type="ECO:0000313" key="6">
    <source>
        <dbReference type="EMBL" id="CAF3841871.1"/>
    </source>
</evidence>
<organism evidence="5 8">
    <name type="scientific">Didymodactylos carnosus</name>
    <dbReference type="NCBI Taxonomy" id="1234261"/>
    <lineage>
        <taxon>Eukaryota</taxon>
        <taxon>Metazoa</taxon>
        <taxon>Spiralia</taxon>
        <taxon>Gnathifera</taxon>
        <taxon>Rotifera</taxon>
        <taxon>Eurotatoria</taxon>
        <taxon>Bdelloidea</taxon>
        <taxon>Philodinida</taxon>
        <taxon>Philodinidae</taxon>
        <taxon>Didymodactylos</taxon>
    </lineage>
</organism>
<dbReference type="Gene3D" id="3.10.110.10">
    <property type="entry name" value="Ubiquitin Conjugating Enzyme"/>
    <property type="match status" value="1"/>
</dbReference>